<sequence>MSVPTNLHYTAEHEWLDQTAGTATVGITLYAADALGDVVFVKLPDLGSEISAGGVCGELESTKSLSDLYAPVSGKVVETNQAAVDNPALINQDPYGAGWLFKVEVASVGELLTAAQYQAQIA</sequence>
<dbReference type="AlphaFoldDB" id="A0A6J6EVJ9"/>
<gene>
    <name evidence="4" type="ORF">UFOPK1726_00752</name>
</gene>
<dbReference type="SUPFAM" id="SSF51230">
    <property type="entry name" value="Single hybrid motif"/>
    <property type="match status" value="1"/>
</dbReference>
<dbReference type="GO" id="GO:0005829">
    <property type="term" value="C:cytosol"/>
    <property type="evidence" value="ECO:0007669"/>
    <property type="project" value="TreeGrafter"/>
</dbReference>
<dbReference type="NCBIfam" id="TIGR00527">
    <property type="entry name" value="gcvH"/>
    <property type="match status" value="1"/>
</dbReference>
<proteinExistence type="inferred from homology"/>
<evidence type="ECO:0000313" key="4">
    <source>
        <dbReference type="EMBL" id="CAB4578784.1"/>
    </source>
</evidence>
<dbReference type="InterPro" id="IPR000089">
    <property type="entry name" value="Biotin_lipoyl"/>
</dbReference>
<dbReference type="GO" id="GO:0019464">
    <property type="term" value="P:glycine decarboxylation via glycine cleavage system"/>
    <property type="evidence" value="ECO:0007669"/>
    <property type="project" value="InterPro"/>
</dbReference>
<dbReference type="PANTHER" id="PTHR11715">
    <property type="entry name" value="GLYCINE CLEAVAGE SYSTEM H PROTEIN"/>
    <property type="match status" value="1"/>
</dbReference>
<dbReference type="InterPro" id="IPR017453">
    <property type="entry name" value="GCV_H_sub"/>
</dbReference>
<name>A0A6J6EVJ9_9ZZZZ</name>
<accession>A0A6J6EVJ9</accession>
<dbReference type="InterPro" id="IPR002930">
    <property type="entry name" value="GCV_H"/>
</dbReference>
<evidence type="ECO:0000259" key="3">
    <source>
        <dbReference type="PROSITE" id="PS50968"/>
    </source>
</evidence>
<dbReference type="PROSITE" id="PS50968">
    <property type="entry name" value="BIOTINYL_LIPOYL"/>
    <property type="match status" value="1"/>
</dbReference>
<dbReference type="PANTHER" id="PTHR11715:SF3">
    <property type="entry name" value="GLYCINE CLEAVAGE SYSTEM H PROTEIN-RELATED"/>
    <property type="match status" value="1"/>
</dbReference>
<dbReference type="CDD" id="cd06848">
    <property type="entry name" value="GCS_H"/>
    <property type="match status" value="1"/>
</dbReference>
<protein>
    <submittedName>
        <fullName evidence="4">Unannotated protein</fullName>
    </submittedName>
</protein>
<organism evidence="4">
    <name type="scientific">freshwater metagenome</name>
    <dbReference type="NCBI Taxonomy" id="449393"/>
    <lineage>
        <taxon>unclassified sequences</taxon>
        <taxon>metagenomes</taxon>
        <taxon>ecological metagenomes</taxon>
    </lineage>
</organism>
<feature type="domain" description="Lipoyl-binding" evidence="3">
    <location>
        <begin position="22"/>
        <end position="104"/>
    </location>
</feature>
<dbReference type="GO" id="GO:0009249">
    <property type="term" value="P:protein lipoylation"/>
    <property type="evidence" value="ECO:0007669"/>
    <property type="project" value="TreeGrafter"/>
</dbReference>
<keyword evidence="2" id="KW-0450">Lipoyl</keyword>
<dbReference type="Gene3D" id="2.40.50.100">
    <property type="match status" value="1"/>
</dbReference>
<dbReference type="Pfam" id="PF01597">
    <property type="entry name" value="GCV_H"/>
    <property type="match status" value="1"/>
</dbReference>
<dbReference type="InterPro" id="IPR011053">
    <property type="entry name" value="Single_hybrid_motif"/>
</dbReference>
<dbReference type="EMBL" id="CAEZTT010000082">
    <property type="protein sequence ID" value="CAB4578784.1"/>
    <property type="molecule type" value="Genomic_DNA"/>
</dbReference>
<evidence type="ECO:0000256" key="1">
    <source>
        <dbReference type="ARBA" id="ARBA00009249"/>
    </source>
</evidence>
<dbReference type="NCBIfam" id="NF002270">
    <property type="entry name" value="PRK01202.1"/>
    <property type="match status" value="1"/>
</dbReference>
<comment type="similarity">
    <text evidence="1">Belongs to the GcvH family.</text>
</comment>
<dbReference type="GO" id="GO:0005960">
    <property type="term" value="C:glycine cleavage complex"/>
    <property type="evidence" value="ECO:0007669"/>
    <property type="project" value="InterPro"/>
</dbReference>
<evidence type="ECO:0000256" key="2">
    <source>
        <dbReference type="ARBA" id="ARBA00022823"/>
    </source>
</evidence>
<reference evidence="4" key="1">
    <citation type="submission" date="2020-05" db="EMBL/GenBank/DDBJ databases">
        <authorList>
            <person name="Chiriac C."/>
            <person name="Salcher M."/>
            <person name="Ghai R."/>
            <person name="Kavagutti S V."/>
        </authorList>
    </citation>
    <scope>NUCLEOTIDE SEQUENCE</scope>
</reference>
<dbReference type="InterPro" id="IPR033753">
    <property type="entry name" value="GCV_H/Fam206"/>
</dbReference>
<dbReference type="HAMAP" id="MF_00272">
    <property type="entry name" value="GcvH"/>
    <property type="match status" value="1"/>
</dbReference>